<sequence>MQSLQAIVIGAVLATPLSCFAQQSNAPVTRAQMRAELVQLENAGYYPAKRDSSTYPSDIQAAEARVMAGNSSRQAAMQGVGGVTSGAGQSGQRTSASTTARPVFEHH</sequence>
<gene>
    <name evidence="3" type="ORF">GGD69_004326</name>
</gene>
<feature type="compositionally biased region" description="Polar residues" evidence="1">
    <location>
        <begin position="90"/>
        <end position="100"/>
    </location>
</feature>
<dbReference type="EMBL" id="JACIIK010000007">
    <property type="protein sequence ID" value="MBB6203448.1"/>
    <property type="molecule type" value="Genomic_DNA"/>
</dbReference>
<name>A0AAW3UZA2_9BURK</name>
<feature type="chain" id="PRO_5043487097" description="DUF4148 domain-containing protein" evidence="2">
    <location>
        <begin position="22"/>
        <end position="107"/>
    </location>
</feature>
<dbReference type="AlphaFoldDB" id="A0AAW3UZA2"/>
<protein>
    <recommendedName>
        <fullName evidence="5">DUF4148 domain-containing protein</fullName>
    </recommendedName>
</protein>
<evidence type="ECO:0000313" key="4">
    <source>
        <dbReference type="Proteomes" id="UP000518681"/>
    </source>
</evidence>
<accession>A0AAW3UZA2</accession>
<keyword evidence="2" id="KW-0732">Signal</keyword>
<feature type="signal peptide" evidence="2">
    <location>
        <begin position="1"/>
        <end position="21"/>
    </location>
</feature>
<organism evidence="3 4">
    <name type="scientific">Paraburkholderia fungorum</name>
    <dbReference type="NCBI Taxonomy" id="134537"/>
    <lineage>
        <taxon>Bacteria</taxon>
        <taxon>Pseudomonadati</taxon>
        <taxon>Pseudomonadota</taxon>
        <taxon>Betaproteobacteria</taxon>
        <taxon>Burkholderiales</taxon>
        <taxon>Burkholderiaceae</taxon>
        <taxon>Paraburkholderia</taxon>
    </lineage>
</organism>
<dbReference type="RefSeq" id="WP_081833109.1">
    <property type="nucleotide sequence ID" value="NZ_CADFGE010000005.1"/>
</dbReference>
<proteinExistence type="predicted"/>
<dbReference type="Proteomes" id="UP000518681">
    <property type="component" value="Unassembled WGS sequence"/>
</dbReference>
<reference evidence="3 4" key="1">
    <citation type="submission" date="2020-08" db="EMBL/GenBank/DDBJ databases">
        <title>Genomic Encyclopedia of Type Strains, Phase IV (KMG-V): Genome sequencing to study the core and pangenomes of soil and plant-associated prokaryotes.</title>
        <authorList>
            <person name="Whitman W."/>
        </authorList>
    </citation>
    <scope>NUCLEOTIDE SEQUENCE [LARGE SCALE GENOMIC DNA]</scope>
    <source>
        <strain evidence="3 4">SEMIA 4013</strain>
    </source>
</reference>
<evidence type="ECO:0000313" key="3">
    <source>
        <dbReference type="EMBL" id="MBB6203448.1"/>
    </source>
</evidence>
<evidence type="ECO:0000256" key="2">
    <source>
        <dbReference type="SAM" id="SignalP"/>
    </source>
</evidence>
<dbReference type="Pfam" id="PF13663">
    <property type="entry name" value="DUF4148"/>
    <property type="match status" value="1"/>
</dbReference>
<comment type="caution">
    <text evidence="3">The sequence shown here is derived from an EMBL/GenBank/DDBJ whole genome shotgun (WGS) entry which is preliminary data.</text>
</comment>
<evidence type="ECO:0000256" key="1">
    <source>
        <dbReference type="SAM" id="MobiDB-lite"/>
    </source>
</evidence>
<dbReference type="InterPro" id="IPR025421">
    <property type="entry name" value="DUF4148"/>
</dbReference>
<evidence type="ECO:0008006" key="5">
    <source>
        <dbReference type="Google" id="ProtNLM"/>
    </source>
</evidence>
<feature type="region of interest" description="Disordered" evidence="1">
    <location>
        <begin position="73"/>
        <end position="107"/>
    </location>
</feature>
<feature type="compositionally biased region" description="Gly residues" evidence="1">
    <location>
        <begin position="79"/>
        <end position="89"/>
    </location>
</feature>